<dbReference type="SUPFAM" id="SSF51735">
    <property type="entry name" value="NAD(P)-binding Rossmann-fold domains"/>
    <property type="match status" value="1"/>
</dbReference>
<feature type="domain" description="NAD(P)-binding" evidence="1">
    <location>
        <begin position="6"/>
        <end position="133"/>
    </location>
</feature>
<comment type="caution">
    <text evidence="2">The sequence shown here is derived from an EMBL/GenBank/DDBJ whole genome shotgun (WGS) entry which is preliminary data.</text>
</comment>
<gene>
    <name evidence="2" type="ORF">GCM10009539_80790</name>
</gene>
<dbReference type="Pfam" id="PF13460">
    <property type="entry name" value="NAD_binding_10"/>
    <property type="match status" value="1"/>
</dbReference>
<dbReference type="InterPro" id="IPR036291">
    <property type="entry name" value="NAD(P)-bd_dom_sf"/>
</dbReference>
<evidence type="ECO:0000313" key="3">
    <source>
        <dbReference type="Proteomes" id="UP001500967"/>
    </source>
</evidence>
<name>A0ABP3EXI1_9ACTN</name>
<reference evidence="3" key="1">
    <citation type="journal article" date="2019" name="Int. J. Syst. Evol. Microbiol.">
        <title>The Global Catalogue of Microorganisms (GCM) 10K type strain sequencing project: providing services to taxonomists for standard genome sequencing and annotation.</title>
        <authorList>
            <consortium name="The Broad Institute Genomics Platform"/>
            <consortium name="The Broad Institute Genome Sequencing Center for Infectious Disease"/>
            <person name="Wu L."/>
            <person name="Ma J."/>
        </authorList>
    </citation>
    <scope>NUCLEOTIDE SEQUENCE [LARGE SCALE GENOMIC DNA]</scope>
    <source>
        <strain evidence="3">JCM 10425</strain>
    </source>
</reference>
<dbReference type="Gene3D" id="3.90.25.10">
    <property type="entry name" value="UDP-galactose 4-epimerase, domain 1"/>
    <property type="match status" value="1"/>
</dbReference>
<dbReference type="InterPro" id="IPR016040">
    <property type="entry name" value="NAD(P)-bd_dom"/>
</dbReference>
<evidence type="ECO:0000259" key="1">
    <source>
        <dbReference type="Pfam" id="PF13460"/>
    </source>
</evidence>
<protein>
    <submittedName>
        <fullName evidence="2">NmrA/HSCARG family protein</fullName>
    </submittedName>
</protein>
<dbReference type="Proteomes" id="UP001500967">
    <property type="component" value="Unassembled WGS sequence"/>
</dbReference>
<dbReference type="PANTHER" id="PTHR43162">
    <property type="match status" value="1"/>
</dbReference>
<dbReference type="Gene3D" id="3.40.50.720">
    <property type="entry name" value="NAD(P)-binding Rossmann-like Domain"/>
    <property type="match status" value="1"/>
</dbReference>
<dbReference type="InterPro" id="IPR051604">
    <property type="entry name" value="Ergot_Alk_Oxidoreductase"/>
</dbReference>
<dbReference type="PANTHER" id="PTHR43162:SF1">
    <property type="entry name" value="PRESTALK A DIFFERENTIATION PROTEIN A"/>
    <property type="match status" value="1"/>
</dbReference>
<sequence>MIAVTGAAGKTGRAVLAALAARGVPTRALVRPGRVVEATETVPVDLFDAEQVASALAGTSAVYVIAPNVHPAEPELVANVLAAGVERVVYHSVLHPAVEAMPHHWAKMRSEELLYASGRDWTVLQPCAYTQNLRSFQVPYSIDARFAFVDLLDVAFVAARVLVEEGHSYATYQLAGPELLSVASVASLMEARAERQDRTGSPGYAGAALGAMFAYYDAHGLVGNSRVLSMLLGREPTRVAEVLARGSDG</sequence>
<dbReference type="RefSeq" id="WP_344654253.1">
    <property type="nucleotide sequence ID" value="NZ_BAAAGX010000043.1"/>
</dbReference>
<evidence type="ECO:0000313" key="2">
    <source>
        <dbReference type="EMBL" id="GAA0280723.1"/>
    </source>
</evidence>
<organism evidence="2 3">
    <name type="scientific">Cryptosporangium japonicum</name>
    <dbReference type="NCBI Taxonomy" id="80872"/>
    <lineage>
        <taxon>Bacteria</taxon>
        <taxon>Bacillati</taxon>
        <taxon>Actinomycetota</taxon>
        <taxon>Actinomycetes</taxon>
        <taxon>Cryptosporangiales</taxon>
        <taxon>Cryptosporangiaceae</taxon>
        <taxon>Cryptosporangium</taxon>
    </lineage>
</organism>
<dbReference type="EMBL" id="BAAAGX010000043">
    <property type="protein sequence ID" value="GAA0280723.1"/>
    <property type="molecule type" value="Genomic_DNA"/>
</dbReference>
<accession>A0ABP3EXI1</accession>
<proteinExistence type="predicted"/>
<keyword evidence="3" id="KW-1185">Reference proteome</keyword>